<feature type="signal peptide" evidence="6">
    <location>
        <begin position="1"/>
        <end position="17"/>
    </location>
</feature>
<feature type="binding site" description="axial binding residue" evidence="5">
    <location>
        <position position="207"/>
    </location>
    <ligand>
        <name>chlorophyll b</name>
        <dbReference type="ChEBI" id="CHEBI:61721"/>
        <label>1</label>
    </ligand>
    <ligandPart>
        <name>Mg</name>
        <dbReference type="ChEBI" id="CHEBI:25107"/>
    </ligandPart>
</feature>
<feature type="binding site" evidence="5">
    <location>
        <position position="132"/>
    </location>
    <ligand>
        <name>chlorophyll a</name>
        <dbReference type="ChEBI" id="CHEBI:58416"/>
        <label>1</label>
    </ligand>
</feature>
<accession>A0A0G4FYZ7</accession>
<evidence type="ECO:0000256" key="3">
    <source>
        <dbReference type="ARBA" id="ARBA00022531"/>
    </source>
</evidence>
<name>A0A0G4FYZ7_9ALVE</name>
<feature type="binding site" evidence="5">
    <location>
        <position position="150"/>
    </location>
    <ligand>
        <name>chlorophyll a</name>
        <dbReference type="ChEBI" id="CHEBI:58416"/>
        <label>3</label>
    </ligand>
</feature>
<dbReference type="PhylomeDB" id="A0A0G4FYZ7"/>
<dbReference type="GO" id="GO:0016168">
    <property type="term" value="F:chlorophyll binding"/>
    <property type="evidence" value="ECO:0007669"/>
    <property type="project" value="UniProtKB-KW"/>
</dbReference>
<dbReference type="VEuPathDB" id="CryptoDB:Cvel_19474"/>
<dbReference type="GO" id="GO:0016020">
    <property type="term" value="C:membrane"/>
    <property type="evidence" value="ECO:0007669"/>
    <property type="project" value="InterPro"/>
</dbReference>
<dbReference type="SUPFAM" id="SSF103511">
    <property type="entry name" value="Chlorophyll a-b binding protein"/>
    <property type="match status" value="1"/>
</dbReference>
<keyword evidence="6" id="KW-0732">Signal</keyword>
<dbReference type="InterPro" id="IPR001344">
    <property type="entry name" value="Chloro_AB-bd_pln"/>
</dbReference>
<dbReference type="AlphaFoldDB" id="A0A0G4FYZ7"/>
<keyword evidence="3" id="KW-0602">Photosynthesis</keyword>
<feature type="binding site" evidence="5">
    <location>
        <position position="254"/>
    </location>
    <ligand>
        <name>chlorophyll a</name>
        <dbReference type="ChEBI" id="CHEBI:58416"/>
        <label>1</label>
    </ligand>
</feature>
<evidence type="ECO:0000256" key="1">
    <source>
        <dbReference type="ARBA" id="ARBA00004229"/>
    </source>
</evidence>
<evidence type="ECO:0000256" key="4">
    <source>
        <dbReference type="ARBA" id="ARBA00022640"/>
    </source>
</evidence>
<dbReference type="EMBL" id="CDMZ01000752">
    <property type="protein sequence ID" value="CEM20819.1"/>
    <property type="molecule type" value="Genomic_DNA"/>
</dbReference>
<dbReference type="Gene3D" id="1.10.3460.10">
    <property type="entry name" value="Chlorophyll a/b binding protein domain"/>
    <property type="match status" value="1"/>
</dbReference>
<evidence type="ECO:0000256" key="6">
    <source>
        <dbReference type="SAM" id="SignalP"/>
    </source>
</evidence>
<gene>
    <name evidence="7" type="ORF">Cvel_19474</name>
</gene>
<proteinExistence type="predicted"/>
<organism evidence="7">
    <name type="scientific">Chromera velia CCMP2878</name>
    <dbReference type="NCBI Taxonomy" id="1169474"/>
    <lineage>
        <taxon>Eukaryota</taxon>
        <taxon>Sar</taxon>
        <taxon>Alveolata</taxon>
        <taxon>Colpodellida</taxon>
        <taxon>Chromeraceae</taxon>
        <taxon>Chromera</taxon>
    </lineage>
</organism>
<keyword evidence="4" id="KW-0934">Plastid</keyword>
<dbReference type="PANTHER" id="PTHR21649">
    <property type="entry name" value="CHLOROPHYLL A/B BINDING PROTEIN"/>
    <property type="match status" value="1"/>
</dbReference>
<feature type="binding site" description="axial binding residue" evidence="5">
    <location>
        <position position="249"/>
    </location>
    <ligand>
        <name>chlorophyll a</name>
        <dbReference type="ChEBI" id="CHEBI:58416"/>
        <label>6</label>
    </ligand>
    <ligandPart>
        <name>Mg</name>
        <dbReference type="ChEBI" id="CHEBI:25107"/>
    </ligandPart>
</feature>
<evidence type="ECO:0000256" key="5">
    <source>
        <dbReference type="PIRSR" id="PIRSR601344-1"/>
    </source>
</evidence>
<feature type="chain" id="PRO_5005189962" evidence="6">
    <location>
        <begin position="18"/>
        <end position="293"/>
    </location>
</feature>
<sequence length="293" mass="31690">MKFLLVSAVAGVAGVLGFVPAPSPSSVASSMSAEKQSKFSFQLRKAPKSFVPNEVGFKDPNAKNDKEMKRFRITRPSAAKLERQRKEAYLSAKAGQVAAENAAKAAEFIKVPLDQVVGSDVELPLFDPWGLSASIKPETFAWYRAAELKHARICMLAALGLFIQPLAQLPDPVFQSDPDSAWSALEAVSTQRPAAVAQILLAIAAIETLSVNLQEGRAPGDYGWDPLKLQKSQGLEGNPEKFEAMQLRELKNGRLAMISVAGMLYQQYLTGQGTWEQIASGHISPFGDGQGVF</sequence>
<keyword evidence="5" id="KW-0157">Chromophore</keyword>
<feature type="binding site" evidence="5">
    <location>
        <position position="266"/>
    </location>
    <ligand>
        <name>chlorophyll a</name>
        <dbReference type="ChEBI" id="CHEBI:58416"/>
        <label>1</label>
    </ligand>
</feature>
<dbReference type="Pfam" id="PF00504">
    <property type="entry name" value="Chloroa_b-bind"/>
    <property type="match status" value="1"/>
</dbReference>
<reference evidence="7" key="1">
    <citation type="submission" date="2014-11" db="EMBL/GenBank/DDBJ databases">
        <authorList>
            <person name="Otto D Thomas"/>
            <person name="Naeem Raeece"/>
        </authorList>
    </citation>
    <scope>NUCLEOTIDE SEQUENCE</scope>
</reference>
<comment type="subcellular location">
    <subcellularLocation>
        <location evidence="1">Plastid</location>
        <location evidence="1">Chloroplast</location>
    </subcellularLocation>
</comment>
<evidence type="ECO:0000313" key="7">
    <source>
        <dbReference type="EMBL" id="CEM20819.1"/>
    </source>
</evidence>
<keyword evidence="2" id="KW-0150">Chloroplast</keyword>
<feature type="binding site" evidence="5">
    <location>
        <position position="147"/>
    </location>
    <ligand>
        <name>chlorophyll a</name>
        <dbReference type="ChEBI" id="CHEBI:58416"/>
        <label>1</label>
    </ligand>
</feature>
<keyword evidence="5" id="KW-0148">Chlorophyll</keyword>
<feature type="binding site" evidence="5">
    <location>
        <position position="252"/>
    </location>
    <ligand>
        <name>chlorophyll a</name>
        <dbReference type="ChEBI" id="CHEBI:58416"/>
        <label>1</label>
    </ligand>
</feature>
<feature type="binding site" description="axial binding residue" evidence="5">
    <location>
        <position position="152"/>
    </location>
    <ligand>
        <name>chlorophyll b</name>
        <dbReference type="ChEBI" id="CHEBI:61721"/>
        <label>1</label>
    </ligand>
    <ligandPart>
        <name>Mg</name>
        <dbReference type="ChEBI" id="CHEBI:25107"/>
    </ligandPart>
</feature>
<protein>
    <submittedName>
        <fullName evidence="7">Uncharacterized protein</fullName>
    </submittedName>
</protein>
<dbReference type="GO" id="GO:0009507">
    <property type="term" value="C:chloroplast"/>
    <property type="evidence" value="ECO:0007669"/>
    <property type="project" value="UniProtKB-SubCell"/>
</dbReference>
<evidence type="ECO:0000256" key="2">
    <source>
        <dbReference type="ARBA" id="ARBA00022528"/>
    </source>
</evidence>
<dbReference type="GO" id="GO:0009765">
    <property type="term" value="P:photosynthesis, light harvesting"/>
    <property type="evidence" value="ECO:0007669"/>
    <property type="project" value="InterPro"/>
</dbReference>
<dbReference type="InterPro" id="IPR022796">
    <property type="entry name" value="Chloroa_b-bind"/>
</dbReference>